<accession>A0A1S2MCN5</accession>
<name>A0A1S2MCN5_9BACI</name>
<comment type="caution">
    <text evidence="2">The sequence shown here is derived from an EMBL/GenBank/DDBJ whole genome shotgun (WGS) entry which is preliminary data.</text>
</comment>
<dbReference type="RefSeq" id="WP_071388925.1">
    <property type="nucleotide sequence ID" value="NZ_MLQS01000001.1"/>
</dbReference>
<protein>
    <recommendedName>
        <fullName evidence="1">DUF8042 domain-containing protein</fullName>
    </recommendedName>
</protein>
<dbReference type="OrthoDB" id="1683192at2"/>
<organism evidence="2 3">
    <name type="scientific">Anaerobacillus alkalidiazotrophicus</name>
    <dbReference type="NCBI Taxonomy" id="472963"/>
    <lineage>
        <taxon>Bacteria</taxon>
        <taxon>Bacillati</taxon>
        <taxon>Bacillota</taxon>
        <taxon>Bacilli</taxon>
        <taxon>Bacillales</taxon>
        <taxon>Bacillaceae</taxon>
        <taxon>Anaerobacillus</taxon>
    </lineage>
</organism>
<dbReference type="AlphaFoldDB" id="A0A1S2MCN5"/>
<reference evidence="2 3" key="1">
    <citation type="submission" date="2016-10" db="EMBL/GenBank/DDBJ databases">
        <title>Draft genome sequences of four alkaliphilic bacteria belonging to the Anaerobacillus genus.</title>
        <authorList>
            <person name="Bassil N.M."/>
            <person name="Lloyd J.R."/>
        </authorList>
    </citation>
    <scope>NUCLEOTIDE SEQUENCE [LARGE SCALE GENOMIC DNA]</scope>
    <source>
        <strain evidence="2 3">DSM 22531</strain>
    </source>
</reference>
<gene>
    <name evidence="2" type="ORF">BKP45_06970</name>
</gene>
<dbReference type="STRING" id="472963.BKP45_06970"/>
<evidence type="ECO:0000313" key="3">
    <source>
        <dbReference type="Proteomes" id="UP000180057"/>
    </source>
</evidence>
<evidence type="ECO:0000259" key="1">
    <source>
        <dbReference type="Pfam" id="PF26154"/>
    </source>
</evidence>
<keyword evidence="3" id="KW-1185">Reference proteome</keyword>
<dbReference type="Proteomes" id="UP000180057">
    <property type="component" value="Unassembled WGS sequence"/>
</dbReference>
<dbReference type="InterPro" id="IPR058355">
    <property type="entry name" value="DUF8042"/>
</dbReference>
<evidence type="ECO:0000313" key="2">
    <source>
        <dbReference type="EMBL" id="OIJ22370.1"/>
    </source>
</evidence>
<sequence length="120" mass="13764">MEINIKEILETLKEYLPKLVGASEEIASQLQSGKDVEAIELLQQFLEGLNWVVSVFIHLKKIGYDLGLNSEQLNEFLIQIEKALISKDNVLIADLFEYEISPILSLWLEKVENNLNKEFS</sequence>
<proteinExistence type="predicted"/>
<feature type="domain" description="DUF8042" evidence="1">
    <location>
        <begin position="6"/>
        <end position="116"/>
    </location>
</feature>
<dbReference type="EMBL" id="MLQS01000001">
    <property type="protein sequence ID" value="OIJ22370.1"/>
    <property type="molecule type" value="Genomic_DNA"/>
</dbReference>
<dbReference type="Pfam" id="PF26154">
    <property type="entry name" value="DUF8042"/>
    <property type="match status" value="1"/>
</dbReference>